<keyword evidence="2" id="KW-1185">Reference proteome</keyword>
<dbReference type="Proteomes" id="UP001054837">
    <property type="component" value="Unassembled WGS sequence"/>
</dbReference>
<evidence type="ECO:0000313" key="1">
    <source>
        <dbReference type="EMBL" id="GIY42152.1"/>
    </source>
</evidence>
<proteinExistence type="predicted"/>
<dbReference type="EMBL" id="BPLQ01009159">
    <property type="protein sequence ID" value="GIY42152.1"/>
    <property type="molecule type" value="Genomic_DNA"/>
</dbReference>
<evidence type="ECO:0000313" key="2">
    <source>
        <dbReference type="Proteomes" id="UP001054837"/>
    </source>
</evidence>
<sequence length="118" mass="13028">MGAGEGTGSTPFNNSICSVTIVLRPEEKTNPPLTRLDYSKRGSQTELRHSWHNADLLVEDSTTLLAVDDVSQDYEQSGEKTTRLDYSNGDANWHSWHNADFLVEDSTTLLAVGDVSQD</sequence>
<accession>A0AAV4TB64</accession>
<comment type="caution">
    <text evidence="1">The sequence shown here is derived from an EMBL/GenBank/DDBJ whole genome shotgun (WGS) entry which is preliminary data.</text>
</comment>
<name>A0AAV4TB64_9ARAC</name>
<protein>
    <submittedName>
        <fullName evidence="1">Uncharacterized protein</fullName>
    </submittedName>
</protein>
<dbReference type="AlphaFoldDB" id="A0AAV4TB64"/>
<reference evidence="1 2" key="1">
    <citation type="submission" date="2021-06" db="EMBL/GenBank/DDBJ databases">
        <title>Caerostris darwini draft genome.</title>
        <authorList>
            <person name="Kono N."/>
            <person name="Arakawa K."/>
        </authorList>
    </citation>
    <scope>NUCLEOTIDE SEQUENCE [LARGE SCALE GENOMIC DNA]</scope>
</reference>
<organism evidence="1 2">
    <name type="scientific">Caerostris darwini</name>
    <dbReference type="NCBI Taxonomy" id="1538125"/>
    <lineage>
        <taxon>Eukaryota</taxon>
        <taxon>Metazoa</taxon>
        <taxon>Ecdysozoa</taxon>
        <taxon>Arthropoda</taxon>
        <taxon>Chelicerata</taxon>
        <taxon>Arachnida</taxon>
        <taxon>Araneae</taxon>
        <taxon>Araneomorphae</taxon>
        <taxon>Entelegynae</taxon>
        <taxon>Araneoidea</taxon>
        <taxon>Araneidae</taxon>
        <taxon>Caerostris</taxon>
    </lineage>
</organism>
<gene>
    <name evidence="1" type="ORF">CDAR_589181</name>
</gene>